<reference evidence="3" key="1">
    <citation type="submission" date="2018-03" db="EMBL/GenBank/DDBJ databases">
        <authorList>
            <person name="Guldener U."/>
        </authorList>
    </citation>
    <scope>NUCLEOTIDE SEQUENCE</scope>
</reference>
<feature type="domain" description="AAA+ ATPase" evidence="2">
    <location>
        <begin position="657"/>
        <end position="784"/>
    </location>
</feature>
<dbReference type="Gene3D" id="3.40.50.300">
    <property type="entry name" value="P-loop containing nucleotide triphosphate hydrolases"/>
    <property type="match status" value="1"/>
</dbReference>
<dbReference type="SUPFAM" id="SSF52540">
    <property type="entry name" value="P-loop containing nucleoside triphosphate hydrolases"/>
    <property type="match status" value="1"/>
</dbReference>
<dbReference type="InterPro" id="IPR003959">
    <property type="entry name" value="ATPase_AAA_core"/>
</dbReference>
<dbReference type="GO" id="GO:0016887">
    <property type="term" value="F:ATP hydrolysis activity"/>
    <property type="evidence" value="ECO:0007669"/>
    <property type="project" value="InterPro"/>
</dbReference>
<feature type="region of interest" description="Disordered" evidence="1">
    <location>
        <begin position="948"/>
        <end position="1111"/>
    </location>
</feature>
<feature type="region of interest" description="Disordered" evidence="1">
    <location>
        <begin position="1"/>
        <end position="79"/>
    </location>
</feature>
<proteinExistence type="predicted"/>
<dbReference type="InterPro" id="IPR056599">
    <property type="entry name" value="AAA_lid_fung"/>
</dbReference>
<dbReference type="CDD" id="cd19481">
    <property type="entry name" value="RecA-like_protease"/>
    <property type="match status" value="1"/>
</dbReference>
<dbReference type="Pfam" id="PF22942">
    <property type="entry name" value="DUF7025"/>
    <property type="match status" value="1"/>
</dbReference>
<dbReference type="Pfam" id="PF23232">
    <property type="entry name" value="AAA_lid_13"/>
    <property type="match status" value="1"/>
</dbReference>
<feature type="region of interest" description="Disordered" evidence="1">
    <location>
        <begin position="212"/>
        <end position="255"/>
    </location>
</feature>
<organism evidence="3 4">
    <name type="scientific">Cephalotrichum gorgonifer</name>
    <dbReference type="NCBI Taxonomy" id="2041049"/>
    <lineage>
        <taxon>Eukaryota</taxon>
        <taxon>Fungi</taxon>
        <taxon>Dikarya</taxon>
        <taxon>Ascomycota</taxon>
        <taxon>Pezizomycotina</taxon>
        <taxon>Sordariomycetes</taxon>
        <taxon>Hypocreomycetidae</taxon>
        <taxon>Microascales</taxon>
        <taxon>Microascaceae</taxon>
        <taxon>Cephalotrichum</taxon>
    </lineage>
</organism>
<dbReference type="SMART" id="SM00382">
    <property type="entry name" value="AAA"/>
    <property type="match status" value="1"/>
</dbReference>
<sequence>MAVSDIITSTDTPVPQQTHSPPESPVDDVDLHDPVPTSPRDPKGSEVSVAASELDSDDDAINPSTGEGEKEGSEEDSFEVRRSKLPLKVDVEWLDFEHFKNRYSPEDGLAIMEVLQGHPHLFREVSREMRMRIRQNLNARPLTKPIMDANSPTWMQRIRIQSPQLLSLLSRLTGHEDKWPTNKPRTFFQPFRMFYYMLPQVKECARLLEKTFGDQKGPGNSQDEAGSESKIIPLPPDDADESGDENDGASKTGGVFTQRMKPAHAISTEPVFSATSLSHIRKYIEFVEEHIVPHWEKAMGDTKRKVRYDDLWMSFKEGELLYMPPVLESSRNHATAKEAGIHKMYQRAWRLYGADYETLDDDNPDDIQAIPTEHNLEIEAYYIDYDGSSFVPVRHTFKIERYAGEKDITSLPIYPMRFVKDVEKVKTSFHEQGRRFQEAVKEKHMYYDGWTLTHGPTGLSADPEPTAVEHIEGEVIIDFVEGFKSEPSLGPGPGSWDKGLVEYNDSEWSVGDDQMAIRHWETLSDGESQIVSEIIEKTQRAEWFGVALKANHLKTRRLPREYEEGRIVTEVDDDDVAILPRRVVAYAFRERKFVMLDTHFLKPVPATTQDVFRDLKINPEHKRMVRSLVQSHIEKQRVQKQRPTLNLNQDLIRGKGAGLVVLLHGVPGVGKTCTAEAVAQANKKPLFVITCGDLGFTPKEVETALRDIFRLAHMWGCVLLLDEADIFLSRREASDLKRNALVSVFLRVLEQYSGILFLTTNRVGTIDEAFKSRIHISLYYPPLSREQTLAIFEVNLRKLHEIEKAKHSLPLEGGPDAPRKPALIIDDASIMDYAEWHYNEHEDSPQLRWNGRQIRNSFQIAHSLAHFGMQNATLDQWGDEIIDDEATNAAAGGSTGQQPEAEAPRLDWVQFDQVANAIENFEDYLYEATARTDKDRAQTAQLRADDYDAHHRHRSSGYHPSRPQNQSRSGYGQPSHSQRGQYQPPRGDYQPPMRGYPGPQQSRQTLGVHSHPAGPGPRPRDMGTPARGREDSGYSGWGTGPHTPEPRPSSRQPGQIGGSPYSSEARADEGYQDLGYGAPQQPYYGEAEPPHPSGRYGRYEPPAGPGGSNYN</sequence>
<dbReference type="AlphaFoldDB" id="A0AAE8N1K8"/>
<dbReference type="PANTHER" id="PTHR46411:SF3">
    <property type="entry name" value="AAA+ ATPASE DOMAIN-CONTAINING PROTEIN"/>
    <property type="match status" value="1"/>
</dbReference>
<gene>
    <name evidence="3" type="ORF">DNG_07446</name>
</gene>
<keyword evidence="4" id="KW-1185">Reference proteome</keyword>
<evidence type="ECO:0000256" key="1">
    <source>
        <dbReference type="SAM" id="MobiDB-lite"/>
    </source>
</evidence>
<evidence type="ECO:0000313" key="3">
    <source>
        <dbReference type="EMBL" id="SPO04761.1"/>
    </source>
</evidence>
<feature type="compositionally biased region" description="Polar residues" evidence="1">
    <location>
        <begin position="1"/>
        <end position="21"/>
    </location>
</feature>
<evidence type="ECO:0000313" key="4">
    <source>
        <dbReference type="Proteomes" id="UP001187682"/>
    </source>
</evidence>
<dbReference type="Pfam" id="PF00004">
    <property type="entry name" value="AAA"/>
    <property type="match status" value="1"/>
</dbReference>
<dbReference type="EMBL" id="ONZQ02000011">
    <property type="protein sequence ID" value="SPO04761.1"/>
    <property type="molecule type" value="Genomic_DNA"/>
</dbReference>
<accession>A0AAE8N1K8</accession>
<feature type="compositionally biased region" description="Polar residues" evidence="1">
    <location>
        <begin position="962"/>
        <end position="981"/>
    </location>
</feature>
<dbReference type="InterPro" id="IPR003593">
    <property type="entry name" value="AAA+_ATPase"/>
</dbReference>
<dbReference type="GO" id="GO:0005524">
    <property type="term" value="F:ATP binding"/>
    <property type="evidence" value="ECO:0007669"/>
    <property type="project" value="InterPro"/>
</dbReference>
<evidence type="ECO:0000259" key="2">
    <source>
        <dbReference type="SMART" id="SM00382"/>
    </source>
</evidence>
<dbReference type="InterPro" id="IPR054289">
    <property type="entry name" value="DUF7025"/>
</dbReference>
<feature type="compositionally biased region" description="Acidic residues" evidence="1">
    <location>
        <begin position="237"/>
        <end position="247"/>
    </location>
</feature>
<protein>
    <recommendedName>
        <fullName evidence="2">AAA+ ATPase domain-containing protein</fullName>
    </recommendedName>
</protein>
<comment type="caution">
    <text evidence="3">The sequence shown here is derived from an EMBL/GenBank/DDBJ whole genome shotgun (WGS) entry which is preliminary data.</text>
</comment>
<dbReference type="PANTHER" id="PTHR46411">
    <property type="entry name" value="FAMILY ATPASE, PUTATIVE-RELATED"/>
    <property type="match status" value="1"/>
</dbReference>
<dbReference type="InterPro" id="IPR027417">
    <property type="entry name" value="P-loop_NTPase"/>
</dbReference>
<name>A0AAE8N1K8_9PEZI</name>
<dbReference type="Proteomes" id="UP001187682">
    <property type="component" value="Unassembled WGS sequence"/>
</dbReference>